<organism evidence="1 2">
    <name type="scientific">Pristionchus pacificus</name>
    <name type="common">Parasitic nematode worm</name>
    <dbReference type="NCBI Taxonomy" id="54126"/>
    <lineage>
        <taxon>Eukaryota</taxon>
        <taxon>Metazoa</taxon>
        <taxon>Ecdysozoa</taxon>
        <taxon>Nematoda</taxon>
        <taxon>Chromadorea</taxon>
        <taxon>Rhabditida</taxon>
        <taxon>Rhabditina</taxon>
        <taxon>Diplogasteromorpha</taxon>
        <taxon>Diplogasteroidea</taxon>
        <taxon>Neodiplogasteridae</taxon>
        <taxon>Pristionchus</taxon>
    </lineage>
</organism>
<proteinExistence type="predicted"/>
<reference evidence="2" key="1">
    <citation type="journal article" date="2008" name="Nat. Genet.">
        <title>The Pristionchus pacificus genome provides a unique perspective on nematode lifestyle and parasitism.</title>
        <authorList>
            <person name="Dieterich C."/>
            <person name="Clifton S.W."/>
            <person name="Schuster L.N."/>
            <person name="Chinwalla A."/>
            <person name="Delehaunty K."/>
            <person name="Dinkelacker I."/>
            <person name="Fulton L."/>
            <person name="Fulton R."/>
            <person name="Godfrey J."/>
            <person name="Minx P."/>
            <person name="Mitreva M."/>
            <person name="Roeseler W."/>
            <person name="Tian H."/>
            <person name="Witte H."/>
            <person name="Yang S.P."/>
            <person name="Wilson R.K."/>
            <person name="Sommer R.J."/>
        </authorList>
    </citation>
    <scope>NUCLEOTIDE SEQUENCE [LARGE SCALE GENOMIC DNA]</scope>
    <source>
        <strain evidence="2">PS312</strain>
    </source>
</reference>
<evidence type="ECO:0000313" key="2">
    <source>
        <dbReference type="Proteomes" id="UP000005239"/>
    </source>
</evidence>
<protein>
    <submittedName>
        <fullName evidence="1">Uncharacterized protein</fullName>
    </submittedName>
</protein>
<reference evidence="1" key="2">
    <citation type="submission" date="2022-06" db="UniProtKB">
        <authorList>
            <consortium name="EnsemblMetazoa"/>
        </authorList>
    </citation>
    <scope>IDENTIFICATION</scope>
    <source>
        <strain evidence="1">PS312</strain>
    </source>
</reference>
<accession>A0A2A6CPN7</accession>
<evidence type="ECO:0000313" key="1">
    <source>
        <dbReference type="EnsemblMetazoa" id="PPA41275.1"/>
    </source>
</evidence>
<dbReference type="Proteomes" id="UP000005239">
    <property type="component" value="Unassembled WGS sequence"/>
</dbReference>
<dbReference type="AlphaFoldDB" id="A0A2A6CPN7"/>
<keyword evidence="2" id="KW-1185">Reference proteome</keyword>
<dbReference type="EnsemblMetazoa" id="PPA41275.1">
    <property type="protein sequence ID" value="PPA41275.1"/>
    <property type="gene ID" value="WBGene00279644"/>
</dbReference>
<accession>A0A8R1UUP9</accession>
<sequence>MSGEADEPATVFLRDEYLRRYGKLLSDGWILVDYTDDGKGQRVRAFESMIAFDSIMIGSFSIAITLAALTYKHISKADKLASGLPAVQTVHCCVCTDYREGILSIIRPKTKIIQVETTWRTNEVTAITPTAS</sequence>
<name>A0A2A6CPN7_PRIPA</name>
<gene>
    <name evidence="1" type="primary">WBGene00279644</name>
</gene>